<feature type="domain" description="3-hydroxyacyl-CoA dehydrogenase C-terminal" evidence="5">
    <location>
        <begin position="187"/>
        <end position="276"/>
    </location>
</feature>
<evidence type="ECO:0000256" key="4">
    <source>
        <dbReference type="SAM" id="MobiDB-lite"/>
    </source>
</evidence>
<evidence type="ECO:0000259" key="5">
    <source>
        <dbReference type="Pfam" id="PF00725"/>
    </source>
</evidence>
<sequence>MAEYAHTDTPADTTDPTPHPFTVAVVGLGGTGLALARRLTRAGLDVIGVDDDPAVLAGALRLGPRDRPRTLTRLPAAVAAADLVIEAVPEPANLKRAVLGALREHRRPGTPVLTTALATPLGELQDAAGADLFALRFLRADALDAVELARGPRASDAAAARVGEILAAAGIKAHQVGDRAGSLAPGLLLGLLNEAAWMVHDGYASAEDVDTAVRLGCGWSEGPLASLDAIGLDTARDILAGLGDLGWGHRAPAPVLDELVAQGALGVKSGRGFHSYGVRAASADRRAVSPTAPPGCNVVVIGSGTMATGIAEACVRGGFRTTLLARSQEKAAAAAERIEFGLQRTAAGSDSDSDFDFDSDSGANNSLDAPDRWTATSDRSVLAAADIVMEAVVEDLEVKRQLFAELGRVCAPNTLLATSTSSLPVGACTETAGRPAQILGLHFFNPA</sequence>
<feature type="domain" description="3-hydroxyacyl-CoA dehydrogenase NAD binding" evidence="6">
    <location>
        <begin position="297"/>
        <end position="447"/>
    </location>
</feature>
<comment type="caution">
    <text evidence="7">The sequence shown here is derived from an EMBL/GenBank/DDBJ whole genome shotgun (WGS) entry which is preliminary data.</text>
</comment>
<gene>
    <name evidence="7" type="ORF">J0695_38945</name>
</gene>
<evidence type="ECO:0000259" key="6">
    <source>
        <dbReference type="Pfam" id="PF02737"/>
    </source>
</evidence>
<feature type="region of interest" description="Disordered" evidence="4">
    <location>
        <begin position="347"/>
        <end position="371"/>
    </location>
</feature>
<keyword evidence="8" id="KW-1185">Reference proteome</keyword>
<organism evidence="7 8">
    <name type="scientific">Streptomyces beijiangensis</name>
    <dbReference type="NCBI Taxonomy" id="163361"/>
    <lineage>
        <taxon>Bacteria</taxon>
        <taxon>Bacillati</taxon>
        <taxon>Actinomycetota</taxon>
        <taxon>Actinomycetes</taxon>
        <taxon>Kitasatosporales</taxon>
        <taxon>Streptomycetaceae</taxon>
        <taxon>Streptomyces</taxon>
    </lineage>
</organism>
<comment type="similarity">
    <text evidence="2">Belongs to the 3-hydroxyacyl-CoA dehydrogenase family.</text>
</comment>
<dbReference type="InterPro" id="IPR006176">
    <property type="entry name" value="3-OHacyl-CoA_DH_NAD-bd"/>
</dbReference>
<feature type="non-terminal residue" evidence="7">
    <location>
        <position position="447"/>
    </location>
</feature>
<dbReference type="Pfam" id="PF02737">
    <property type="entry name" value="3HCDH_N"/>
    <property type="match status" value="2"/>
</dbReference>
<comment type="pathway">
    <text evidence="1">Lipid metabolism; butanoate metabolism.</text>
</comment>
<evidence type="ECO:0000313" key="7">
    <source>
        <dbReference type="EMBL" id="MBO0517688.1"/>
    </source>
</evidence>
<dbReference type="Pfam" id="PF00725">
    <property type="entry name" value="3HCDH"/>
    <property type="match status" value="1"/>
</dbReference>
<proteinExistence type="inferred from homology"/>
<dbReference type="GO" id="GO:0006635">
    <property type="term" value="P:fatty acid beta-oxidation"/>
    <property type="evidence" value="ECO:0007669"/>
    <property type="project" value="TreeGrafter"/>
</dbReference>
<evidence type="ECO:0000313" key="8">
    <source>
        <dbReference type="Proteomes" id="UP000664167"/>
    </source>
</evidence>
<dbReference type="InterPro" id="IPR008927">
    <property type="entry name" value="6-PGluconate_DH-like_C_sf"/>
</dbReference>
<dbReference type="GO" id="GO:0008691">
    <property type="term" value="F:3-hydroxybutyryl-CoA dehydrogenase activity"/>
    <property type="evidence" value="ECO:0007669"/>
    <property type="project" value="TreeGrafter"/>
</dbReference>
<evidence type="ECO:0000256" key="1">
    <source>
        <dbReference type="ARBA" id="ARBA00005086"/>
    </source>
</evidence>
<dbReference type="SUPFAM" id="SSF51735">
    <property type="entry name" value="NAD(P)-binding Rossmann-fold domains"/>
    <property type="match status" value="2"/>
</dbReference>
<dbReference type="RefSeq" id="WP_206969588.1">
    <property type="nucleotide sequence ID" value="NZ_JAFLRJ010000768.1"/>
</dbReference>
<evidence type="ECO:0000256" key="2">
    <source>
        <dbReference type="ARBA" id="ARBA00009463"/>
    </source>
</evidence>
<accession>A0A939FGT4</accession>
<keyword evidence="3" id="KW-0560">Oxidoreductase</keyword>
<dbReference type="InterPro" id="IPR036291">
    <property type="entry name" value="NAD(P)-bd_dom_sf"/>
</dbReference>
<name>A0A939FGT4_9ACTN</name>
<dbReference type="Gene3D" id="3.40.50.720">
    <property type="entry name" value="NAD(P)-binding Rossmann-like Domain"/>
    <property type="match status" value="2"/>
</dbReference>
<dbReference type="GO" id="GO:0070403">
    <property type="term" value="F:NAD+ binding"/>
    <property type="evidence" value="ECO:0007669"/>
    <property type="project" value="InterPro"/>
</dbReference>
<reference evidence="7" key="1">
    <citation type="submission" date="2021-03" db="EMBL/GenBank/DDBJ databases">
        <title>Streptomyces poriferae sp. nov., a novel marine sponge-derived Actinobacteria species with anti-MRSA activity.</title>
        <authorList>
            <person name="Sandoval-Powers M."/>
            <person name="Kralova S."/>
            <person name="Nguyen G.-S."/>
            <person name="Fawwal D."/>
            <person name="Degnes K."/>
            <person name="Klinkenberg G."/>
            <person name="Sletta H."/>
            <person name="Wentzel A."/>
            <person name="Liles M.R."/>
        </authorList>
    </citation>
    <scope>NUCLEOTIDE SEQUENCE</scope>
    <source>
        <strain evidence="7">DSM 41794</strain>
    </source>
</reference>
<dbReference type="Proteomes" id="UP000664167">
    <property type="component" value="Unassembled WGS sequence"/>
</dbReference>
<feature type="domain" description="3-hydroxyacyl-CoA dehydrogenase NAD binding" evidence="6">
    <location>
        <begin position="70"/>
        <end position="171"/>
    </location>
</feature>
<dbReference type="InterPro" id="IPR006108">
    <property type="entry name" value="3HC_DH_C"/>
</dbReference>
<dbReference type="EMBL" id="JAFLRJ010000768">
    <property type="protein sequence ID" value="MBO0517688.1"/>
    <property type="molecule type" value="Genomic_DNA"/>
</dbReference>
<evidence type="ECO:0000256" key="3">
    <source>
        <dbReference type="ARBA" id="ARBA00023002"/>
    </source>
</evidence>
<dbReference type="SUPFAM" id="SSF48179">
    <property type="entry name" value="6-phosphogluconate dehydrogenase C-terminal domain-like"/>
    <property type="match status" value="1"/>
</dbReference>
<dbReference type="PANTHER" id="PTHR48075">
    <property type="entry name" value="3-HYDROXYACYL-COA DEHYDROGENASE FAMILY PROTEIN"/>
    <property type="match status" value="1"/>
</dbReference>
<dbReference type="PANTHER" id="PTHR48075:SF9">
    <property type="entry name" value="3-HYDROXYBUTYRYL-COA DEHYDROGENASE"/>
    <property type="match status" value="1"/>
</dbReference>
<dbReference type="AlphaFoldDB" id="A0A939FGT4"/>
<protein>
    <submittedName>
        <fullName evidence="7">3-hydroxyacyl-CoA dehydrogenase family protein</fullName>
    </submittedName>
</protein>
<dbReference type="InterPro" id="IPR013328">
    <property type="entry name" value="6PGD_dom2"/>
</dbReference>
<dbReference type="Gene3D" id="1.10.1040.10">
    <property type="entry name" value="N-(1-d-carboxylethyl)-l-norvaline Dehydrogenase, domain 2"/>
    <property type="match status" value="1"/>
</dbReference>